<reference evidence="1" key="1">
    <citation type="submission" date="2022-08" db="EMBL/GenBank/DDBJ databases">
        <title>Genome Sequence of Lecanicillium fungicola.</title>
        <authorList>
            <person name="Buettner E."/>
        </authorList>
    </citation>
    <scope>NUCLEOTIDE SEQUENCE</scope>
    <source>
        <strain evidence="1">Babe33</strain>
    </source>
</reference>
<organism evidence="1 2">
    <name type="scientific">Zarea fungicola</name>
    <dbReference type="NCBI Taxonomy" id="93591"/>
    <lineage>
        <taxon>Eukaryota</taxon>
        <taxon>Fungi</taxon>
        <taxon>Dikarya</taxon>
        <taxon>Ascomycota</taxon>
        <taxon>Pezizomycotina</taxon>
        <taxon>Sordariomycetes</taxon>
        <taxon>Hypocreomycetidae</taxon>
        <taxon>Hypocreales</taxon>
        <taxon>Cordycipitaceae</taxon>
        <taxon>Zarea</taxon>
    </lineage>
</organism>
<comment type="caution">
    <text evidence="1">The sequence shown here is derived from an EMBL/GenBank/DDBJ whole genome shotgun (WGS) entry which is preliminary data.</text>
</comment>
<dbReference type="Proteomes" id="UP001143910">
    <property type="component" value="Unassembled WGS sequence"/>
</dbReference>
<keyword evidence="2" id="KW-1185">Reference proteome</keyword>
<name>A0ACC1NLL3_9HYPO</name>
<sequence>MSMIKKAASALLAGMLSYFDNASLWEHSILTIVSMGLAVLLTPAYRQDIHREALPCRPVLVWAIVLLCSLVAVLQLANTITWQELDMFHSHVSFSASIVSLIGTVGVAFIFNSSYAFSFPPVAFPSLFVAATLPYDLAMAQFCLSRAGFGPVVSLQLAIAGLKTTLIVLAYASRQHFFSEQASASGYQYFNPWSSFTSVPGIRTNFNIVDLPSVPWDMEFKDLFEQFRSTFGQAAILFFLLSFFKYSYKTAETRTSTAARTFVVTAVYDKTIRLSSSNVDQNLLGNGLFQLLVEVEDLLLSCQEIFWAAVNVVLGLCLLFPLASTASVLILIPITVGAIASAANASREANLQKAYDEKRHTRTRITSSLLAQIKTLKSVGLSPFMAEYLHQLQSYEKEALLRVQYSRLSAFSLAALVHGMVPASVLGGMLLWASSSEKLQAANIFACIAMVAIIAKSTEQAMDKMAHGNKGIASLTRIQAYLKQTEVNNWRFNNVLGPASCPLVVESLDLGLQISGLYITAPTGREILQNVTMNLQSGSFTVIFGPPGCGKSTLARAILGELQPTEGTIAVANPHVIYCGQEVWLQDLSIQGNVVGYCPYISDWYMTVIRACMLSADLDRMLGEDRVIAGSNGCNFDPSLRQRIALARAIYGWPPVLVLDSILNAVHPDMASKILDNLLGANGILKKWDCTVVMTTSNDQFLNHADILYEMSDDGRLERHTDVQQYIRIRNSPRQQYEKPVYRNIKINETSDSLDIALGAWVQHGGLDHACAGQFLQLAIASIIFTAVSVQIYFKHINVKCSEALYGRLVYTLSNANPSFLRKADLGSLLRLFTEDFPKISRDLPVAFMQLCSTTITCLLNIWILSTTANDDTTFLFDICARLDDVLGSVSRIRSFGDETPLENIVTSDSLGLENWPSLGLIAFDGATTERSGGSSIIQTLIGMEDYQGSISIDKQEIRYIPSDILRTRMTIITQDGFELPGSVRLNLDPLSISKPYFTEMDFLNLLETVGLWWTICERGGLEADISKMHFTPAEKQLLGLARGALHRRRECTNILLMDKATSNLEGGQQLKMQKFIDNEFACCTIINIVDRMMASTSADMFIVLEAGAVKSIRDMRYTAFHETQKPYY</sequence>
<dbReference type="EMBL" id="JANJQO010000238">
    <property type="protein sequence ID" value="KAJ2979963.1"/>
    <property type="molecule type" value="Genomic_DNA"/>
</dbReference>
<protein>
    <submittedName>
        <fullName evidence="1">Uncharacterized protein</fullName>
    </submittedName>
</protein>
<proteinExistence type="predicted"/>
<accession>A0ACC1NLL3</accession>
<evidence type="ECO:0000313" key="2">
    <source>
        <dbReference type="Proteomes" id="UP001143910"/>
    </source>
</evidence>
<gene>
    <name evidence="1" type="ORF">NQ176_g2929</name>
</gene>
<evidence type="ECO:0000313" key="1">
    <source>
        <dbReference type="EMBL" id="KAJ2979963.1"/>
    </source>
</evidence>